<protein>
    <recommendedName>
        <fullName evidence="1">CHK kinase-like domain-containing protein</fullName>
    </recommendedName>
</protein>
<evidence type="ECO:0000313" key="3">
    <source>
        <dbReference type="Proteomes" id="UP000494040"/>
    </source>
</evidence>
<dbReference type="OMA" id="IKFYTQV"/>
<dbReference type="InterPro" id="IPR004119">
    <property type="entry name" value="EcKL"/>
</dbReference>
<dbReference type="PANTHER" id="PTHR11012">
    <property type="entry name" value="PROTEIN KINASE-LIKE DOMAIN-CONTAINING"/>
    <property type="match status" value="1"/>
</dbReference>
<dbReference type="GeneID" id="106674453"/>
<dbReference type="Proteomes" id="UP000494040">
    <property type="component" value="Unassembled WGS sequence"/>
</dbReference>
<dbReference type="AlphaFoldDB" id="A0A8I6TAY5"/>
<dbReference type="InterPro" id="IPR011009">
    <property type="entry name" value="Kinase-like_dom_sf"/>
</dbReference>
<evidence type="ECO:0000259" key="1">
    <source>
        <dbReference type="SMART" id="SM00587"/>
    </source>
</evidence>
<dbReference type="OrthoDB" id="191037at2759"/>
<dbReference type="Pfam" id="PF02958">
    <property type="entry name" value="EcKL"/>
    <property type="match status" value="1"/>
</dbReference>
<accession>A0A8I6TAY5</accession>
<name>A0A8I6TAY5_CIMLE</name>
<dbReference type="Gene3D" id="3.90.1200.10">
    <property type="match status" value="1"/>
</dbReference>
<sequence>MSRGGRGGRAAVASQSTVSTLGVSLSTSTVGAEMSESSEDDEWPVSSFWLEHILSDYHGSRVTVRDYHLAQKESALSDILSVSVTYAHGPDEEVTCTQRDLVLKLLPRDPFSRFFVTEAQFDLREIKFYTKIAPELHEFQKDYLIEPEKSIELPIPQCYHARYSGSGDSPVESVLVLENLKSSGYEVMEFARGLTLDQAKSALEAVAKLHALSLAMKVKEDIPLDKKYPFLFQTARATDSYQQLVERGLPQLAQFLETRPGHAAVMEALISMKNDTKELISSLLTPREPMALITHTDFWCNNLLFRSDNSCKILDWQMVTYSRPTNDVALLIVSSVPTELRRRHTNTLLDHYWGKFTELSKLLNIDIEITLSYTKGDLTADFKRSQLLALLLCIGSVDVALGDPVTEQRLLDLLQDLHDEGILSKDIV</sequence>
<evidence type="ECO:0000313" key="2">
    <source>
        <dbReference type="EnsemblMetazoa" id="XP_014239154.1"/>
    </source>
</evidence>
<dbReference type="SUPFAM" id="SSF56112">
    <property type="entry name" value="Protein kinase-like (PK-like)"/>
    <property type="match status" value="1"/>
</dbReference>
<dbReference type="SMART" id="SM00587">
    <property type="entry name" value="CHK"/>
    <property type="match status" value="1"/>
</dbReference>
<feature type="domain" description="CHK kinase-like" evidence="1">
    <location>
        <begin position="175"/>
        <end position="362"/>
    </location>
</feature>
<dbReference type="KEGG" id="clec:106674453"/>
<dbReference type="InterPro" id="IPR015897">
    <property type="entry name" value="CHK_kinase-like"/>
</dbReference>
<dbReference type="EnsemblMetazoa" id="XM_014383668.2">
    <property type="protein sequence ID" value="XP_014239154.1"/>
    <property type="gene ID" value="LOC106674453"/>
</dbReference>
<dbReference type="RefSeq" id="XP_014239154.1">
    <property type="nucleotide sequence ID" value="XM_014383668.2"/>
</dbReference>
<organism evidence="2 3">
    <name type="scientific">Cimex lectularius</name>
    <name type="common">Bed bug</name>
    <name type="synonym">Acanthia lectularia</name>
    <dbReference type="NCBI Taxonomy" id="79782"/>
    <lineage>
        <taxon>Eukaryota</taxon>
        <taxon>Metazoa</taxon>
        <taxon>Ecdysozoa</taxon>
        <taxon>Arthropoda</taxon>
        <taxon>Hexapoda</taxon>
        <taxon>Insecta</taxon>
        <taxon>Pterygota</taxon>
        <taxon>Neoptera</taxon>
        <taxon>Paraneoptera</taxon>
        <taxon>Hemiptera</taxon>
        <taxon>Heteroptera</taxon>
        <taxon>Panheteroptera</taxon>
        <taxon>Cimicomorpha</taxon>
        <taxon>Cimicidae</taxon>
        <taxon>Cimex</taxon>
    </lineage>
</organism>
<proteinExistence type="predicted"/>
<dbReference type="PANTHER" id="PTHR11012:SF58">
    <property type="entry name" value="CHK KINASE-LIKE DOMAIN-CONTAINING PROTEIN"/>
    <property type="match status" value="1"/>
</dbReference>
<keyword evidence="3" id="KW-1185">Reference proteome</keyword>
<reference evidence="2" key="1">
    <citation type="submission" date="2022-01" db="UniProtKB">
        <authorList>
            <consortium name="EnsemblMetazoa"/>
        </authorList>
    </citation>
    <scope>IDENTIFICATION</scope>
</reference>